<dbReference type="EMBL" id="BGPR01031746">
    <property type="protein sequence ID" value="GBO04966.1"/>
    <property type="molecule type" value="Genomic_DNA"/>
</dbReference>
<reference evidence="2 3" key="1">
    <citation type="journal article" date="2019" name="Sci. Rep.">
        <title>Orb-weaving spider Araneus ventricosus genome elucidates the spidroin gene catalogue.</title>
        <authorList>
            <person name="Kono N."/>
            <person name="Nakamura H."/>
            <person name="Ohtoshi R."/>
            <person name="Moran D.A.P."/>
            <person name="Shinohara A."/>
            <person name="Yoshida Y."/>
            <person name="Fujiwara M."/>
            <person name="Mori M."/>
            <person name="Tomita M."/>
            <person name="Arakawa K."/>
        </authorList>
    </citation>
    <scope>NUCLEOTIDE SEQUENCE [LARGE SCALE GENOMIC DNA]</scope>
</reference>
<organism evidence="2 3">
    <name type="scientific">Araneus ventricosus</name>
    <name type="common">Orbweaver spider</name>
    <name type="synonym">Epeira ventricosa</name>
    <dbReference type="NCBI Taxonomy" id="182803"/>
    <lineage>
        <taxon>Eukaryota</taxon>
        <taxon>Metazoa</taxon>
        <taxon>Ecdysozoa</taxon>
        <taxon>Arthropoda</taxon>
        <taxon>Chelicerata</taxon>
        <taxon>Arachnida</taxon>
        <taxon>Araneae</taxon>
        <taxon>Araneomorphae</taxon>
        <taxon>Entelegynae</taxon>
        <taxon>Araneoidea</taxon>
        <taxon>Araneidae</taxon>
        <taxon>Araneus</taxon>
    </lineage>
</organism>
<feature type="region of interest" description="Disordered" evidence="1">
    <location>
        <begin position="84"/>
        <end position="103"/>
    </location>
</feature>
<accession>A0A4Y2U013</accession>
<gene>
    <name evidence="2" type="ORF">AVEN_184525_1</name>
</gene>
<dbReference type="Proteomes" id="UP000499080">
    <property type="component" value="Unassembled WGS sequence"/>
</dbReference>
<evidence type="ECO:0000256" key="1">
    <source>
        <dbReference type="SAM" id="MobiDB-lite"/>
    </source>
</evidence>
<evidence type="ECO:0000313" key="3">
    <source>
        <dbReference type="Proteomes" id="UP000499080"/>
    </source>
</evidence>
<comment type="caution">
    <text evidence="2">The sequence shown here is derived from an EMBL/GenBank/DDBJ whole genome shotgun (WGS) entry which is preliminary data.</text>
</comment>
<protein>
    <submittedName>
        <fullName evidence="2">Uncharacterized protein</fullName>
    </submittedName>
</protein>
<feature type="region of interest" description="Disordered" evidence="1">
    <location>
        <begin position="54"/>
        <end position="79"/>
    </location>
</feature>
<keyword evidence="3" id="KW-1185">Reference proteome</keyword>
<evidence type="ECO:0000313" key="2">
    <source>
        <dbReference type="EMBL" id="GBO04966.1"/>
    </source>
</evidence>
<name>A0A4Y2U013_ARAVE</name>
<proteinExistence type="predicted"/>
<dbReference type="AlphaFoldDB" id="A0A4Y2U013"/>
<sequence>MVITFLNLKLLKFGCSNNEIMLFNVSQCYGANFIVGFYFQIKVVKPTETSRFPDVQVEDSEPPPETAATSPGACAVDNFRPKDGVNPLEGAHERSGERNYLLQ</sequence>